<dbReference type="OrthoDB" id="10648976at2759"/>
<dbReference type="Proteomes" id="UP000283530">
    <property type="component" value="Unassembled WGS sequence"/>
</dbReference>
<evidence type="ECO:0000313" key="1">
    <source>
        <dbReference type="EMBL" id="RWR84901.1"/>
    </source>
</evidence>
<sequence length="199" mass="22709">MQSRDAKLQKASSSFEIVSCKDGPPISQVDKPRWTSLFKQTDDNIRSLSFFEHPIPGELNAKINQVDVKDSIAQWKNSLAGYFVRKQPHRITSFADDHNISNNNKTIRKKEEKKNYGLVPQQKDEQILLVARGIGPVAPNMMGKLISVIHFAFGNMRERPHTSTGNSKPMRKNQFIFEYRPRSANIRRGPTTPQMMDAL</sequence>
<dbReference type="EMBL" id="QPKB01000005">
    <property type="protein sequence ID" value="RWR84901.1"/>
    <property type="molecule type" value="Genomic_DNA"/>
</dbReference>
<gene>
    <name evidence="1" type="ORF">CKAN_01373500</name>
</gene>
<name>A0A3S3NR83_9MAGN</name>
<protein>
    <submittedName>
        <fullName evidence="1">Uncharacterized protein</fullName>
    </submittedName>
</protein>
<keyword evidence="2" id="KW-1185">Reference proteome</keyword>
<comment type="caution">
    <text evidence="1">The sequence shown here is derived from an EMBL/GenBank/DDBJ whole genome shotgun (WGS) entry which is preliminary data.</text>
</comment>
<evidence type="ECO:0000313" key="2">
    <source>
        <dbReference type="Proteomes" id="UP000283530"/>
    </source>
</evidence>
<dbReference type="AlphaFoldDB" id="A0A3S3NR83"/>
<organism evidence="1 2">
    <name type="scientific">Cinnamomum micranthum f. kanehirae</name>
    <dbReference type="NCBI Taxonomy" id="337451"/>
    <lineage>
        <taxon>Eukaryota</taxon>
        <taxon>Viridiplantae</taxon>
        <taxon>Streptophyta</taxon>
        <taxon>Embryophyta</taxon>
        <taxon>Tracheophyta</taxon>
        <taxon>Spermatophyta</taxon>
        <taxon>Magnoliopsida</taxon>
        <taxon>Magnoliidae</taxon>
        <taxon>Laurales</taxon>
        <taxon>Lauraceae</taxon>
        <taxon>Cinnamomum</taxon>
    </lineage>
</organism>
<accession>A0A3S3NR83</accession>
<reference evidence="1 2" key="1">
    <citation type="journal article" date="2019" name="Nat. Plants">
        <title>Stout camphor tree genome fills gaps in understanding of flowering plant genome evolution.</title>
        <authorList>
            <person name="Chaw S.M."/>
            <person name="Liu Y.C."/>
            <person name="Wu Y.W."/>
            <person name="Wang H.Y."/>
            <person name="Lin C.I."/>
            <person name="Wu C.S."/>
            <person name="Ke H.M."/>
            <person name="Chang L.Y."/>
            <person name="Hsu C.Y."/>
            <person name="Yang H.T."/>
            <person name="Sudianto E."/>
            <person name="Hsu M.H."/>
            <person name="Wu K.P."/>
            <person name="Wang L.N."/>
            <person name="Leebens-Mack J.H."/>
            <person name="Tsai I.J."/>
        </authorList>
    </citation>
    <scope>NUCLEOTIDE SEQUENCE [LARGE SCALE GENOMIC DNA]</scope>
    <source>
        <strain evidence="2">cv. Chaw 1501</strain>
        <tissue evidence="1">Young leaves</tissue>
    </source>
</reference>
<proteinExistence type="predicted"/>